<feature type="region of interest" description="Disordered" evidence="1">
    <location>
        <begin position="155"/>
        <end position="247"/>
    </location>
</feature>
<dbReference type="Gramene" id="Bo00746s090.1">
    <property type="protein sequence ID" value="Bo00746s090.1"/>
    <property type="gene ID" value="Bo00746s090"/>
</dbReference>
<dbReference type="AlphaFoldDB" id="A0A0D2ZQV2"/>
<dbReference type="Proteomes" id="UP000032141">
    <property type="component" value="Unassembled WGS sequence"/>
</dbReference>
<evidence type="ECO:0000256" key="1">
    <source>
        <dbReference type="SAM" id="MobiDB-lite"/>
    </source>
</evidence>
<evidence type="ECO:0000313" key="3">
    <source>
        <dbReference type="Proteomes" id="UP000032141"/>
    </source>
</evidence>
<protein>
    <submittedName>
        <fullName evidence="2">Uncharacterized protein</fullName>
    </submittedName>
</protein>
<feature type="compositionally biased region" description="Low complexity" evidence="1">
    <location>
        <begin position="169"/>
        <end position="228"/>
    </location>
</feature>
<keyword evidence="3" id="KW-1185">Reference proteome</keyword>
<dbReference type="OMA" id="PRFIAPQ"/>
<proteinExistence type="predicted"/>
<dbReference type="HOGENOM" id="CLU_1125884_0_0_1"/>
<name>A0A0D2ZQV2_BRAOL</name>
<reference evidence="2" key="2">
    <citation type="submission" date="2015-06" db="UniProtKB">
        <authorList>
            <consortium name="EnsemblPlants"/>
        </authorList>
    </citation>
    <scope>IDENTIFICATION</scope>
</reference>
<evidence type="ECO:0000313" key="2">
    <source>
        <dbReference type="EnsemblPlants" id="Bo00746s090.1"/>
    </source>
</evidence>
<accession>A0A0D2ZQV2</accession>
<sequence length="247" mass="27341">MLHRVSKEVLFHPVFKHLNTLKPMVFKPLRPPIFKLRKPLFSSPSSPRFSIPPSPWFSTPQSPDFQAPQAPCFQAPQLYGFQAPQTLTVPLAFVPFVAIIGYVPPFPDLMVSNFILPPIAHPNRIPNHVLIQRTVEDSFHMFSLTDAYHAQVGEQGGVVPPNIQPPRCSSTSSLRISSPSSSRFSNSSSPSNPRFSSLSSLRISRPSSPRFSNFSSPSRPRFSSPRFIAPQDPQAPGFQAPQASQAT</sequence>
<dbReference type="EnsemblPlants" id="Bo00746s090.1">
    <property type="protein sequence ID" value="Bo00746s090.1"/>
    <property type="gene ID" value="Bo00746s090"/>
</dbReference>
<reference evidence="2" key="1">
    <citation type="journal article" date="2014" name="Genome Biol.">
        <title>Transcriptome and methylome profiling reveals relics of genome dominance in the mesopolyploid Brassica oleracea.</title>
        <authorList>
            <person name="Parkin I.A."/>
            <person name="Koh C."/>
            <person name="Tang H."/>
            <person name="Robinson S.J."/>
            <person name="Kagale S."/>
            <person name="Clarke W.E."/>
            <person name="Town C.D."/>
            <person name="Nixon J."/>
            <person name="Krishnakumar V."/>
            <person name="Bidwell S.L."/>
            <person name="Denoeud F."/>
            <person name="Belcram H."/>
            <person name="Links M.G."/>
            <person name="Just J."/>
            <person name="Clarke C."/>
            <person name="Bender T."/>
            <person name="Huebert T."/>
            <person name="Mason A.S."/>
            <person name="Pires J.C."/>
            <person name="Barker G."/>
            <person name="Moore J."/>
            <person name="Walley P.G."/>
            <person name="Manoli S."/>
            <person name="Batley J."/>
            <person name="Edwards D."/>
            <person name="Nelson M.N."/>
            <person name="Wang X."/>
            <person name="Paterson A.H."/>
            <person name="King G."/>
            <person name="Bancroft I."/>
            <person name="Chalhoub B."/>
            <person name="Sharpe A.G."/>
        </authorList>
    </citation>
    <scope>NUCLEOTIDE SEQUENCE [LARGE SCALE GENOMIC DNA]</scope>
    <source>
        <strain evidence="2">cv. TO1000</strain>
    </source>
</reference>
<organism evidence="2 3">
    <name type="scientific">Brassica oleracea var. oleracea</name>
    <dbReference type="NCBI Taxonomy" id="109376"/>
    <lineage>
        <taxon>Eukaryota</taxon>
        <taxon>Viridiplantae</taxon>
        <taxon>Streptophyta</taxon>
        <taxon>Embryophyta</taxon>
        <taxon>Tracheophyta</taxon>
        <taxon>Spermatophyta</taxon>
        <taxon>Magnoliopsida</taxon>
        <taxon>eudicotyledons</taxon>
        <taxon>Gunneridae</taxon>
        <taxon>Pentapetalae</taxon>
        <taxon>rosids</taxon>
        <taxon>malvids</taxon>
        <taxon>Brassicales</taxon>
        <taxon>Brassicaceae</taxon>
        <taxon>Brassiceae</taxon>
        <taxon>Brassica</taxon>
    </lineage>
</organism>